<keyword evidence="1" id="KW-0479">Metal-binding</keyword>
<keyword evidence="3" id="KW-0732">Signal</keyword>
<sequence>MRLSLVPLALLALWPLAVLGVSTYPFSQEEIDNGLALKRLAREAVENIKWEDRDSRCRFEDAQIRKEWRELPESARKEFTDAIACLQSIPTTLSDDLREIYPGVKTRYDEFLATHIQLTRFIHMTANFLAWHRYFIHAFEQDLKSRCHFTGSLPYWEWGHDAEAPDDSVLFNGDPSSMGTNGIFIPNRDPLYWPAIKQYIPVGSGGGCMPNGPFSNYTVDMGPIDSAGQKPVNYRFEYNPHCLARDLKSVVTQVSITFRNSTELILSYDTIDWFQGIMQKDPRFPAPDVPYGVHRGGHIGVGPVMGDAAGSPADPMFWIHHAQIDRIWTTWQGLDPGERRDAIWGTHTLADVPPSANMTLDEMLDFVLIAEPVKFGDLMDTLSGPFCYYYT</sequence>
<proteinExistence type="predicted"/>
<dbReference type="PANTHER" id="PTHR11474">
    <property type="entry name" value="TYROSINASE FAMILY MEMBER"/>
    <property type="match status" value="1"/>
</dbReference>
<dbReference type="PROSITE" id="PS00498">
    <property type="entry name" value="TYROSINASE_2"/>
    <property type="match status" value="1"/>
</dbReference>
<dbReference type="GO" id="GO:0046872">
    <property type="term" value="F:metal ion binding"/>
    <property type="evidence" value="ECO:0007669"/>
    <property type="project" value="UniProtKB-KW"/>
</dbReference>
<gene>
    <name evidence="5" type="ORF">BDV29DRAFT_200817</name>
</gene>
<dbReference type="InterPro" id="IPR050316">
    <property type="entry name" value="Tyrosinase/Hemocyanin"/>
</dbReference>
<feature type="domain" description="Tyrosinase copper-binding" evidence="4">
    <location>
        <begin position="314"/>
        <end position="325"/>
    </location>
</feature>
<name>A0A5N5X5Y0_9EURO</name>
<keyword evidence="6" id="KW-1185">Reference proteome</keyword>
<dbReference type="PANTHER" id="PTHR11474:SF126">
    <property type="entry name" value="TYROSINASE-LIKE PROTEIN TYR-1-RELATED"/>
    <property type="match status" value="1"/>
</dbReference>
<evidence type="ECO:0000313" key="6">
    <source>
        <dbReference type="Proteomes" id="UP000326565"/>
    </source>
</evidence>
<feature type="chain" id="PRO_5024824666" description="Tyrosinase copper-binding domain-containing protein" evidence="3">
    <location>
        <begin position="21"/>
        <end position="391"/>
    </location>
</feature>
<dbReference type="SUPFAM" id="SSF48056">
    <property type="entry name" value="Di-copper centre-containing domain"/>
    <property type="match status" value="1"/>
</dbReference>
<dbReference type="Gene3D" id="1.10.1280.10">
    <property type="entry name" value="Di-copper center containing domain from catechol oxidase"/>
    <property type="match status" value="1"/>
</dbReference>
<evidence type="ECO:0000256" key="2">
    <source>
        <dbReference type="ARBA" id="ARBA00023008"/>
    </source>
</evidence>
<dbReference type="Pfam" id="PF00264">
    <property type="entry name" value="Tyrosinase"/>
    <property type="match status" value="1"/>
</dbReference>
<accession>A0A5N5X5Y0</accession>
<organism evidence="5 6">
    <name type="scientific">Aspergillus leporis</name>
    <dbReference type="NCBI Taxonomy" id="41062"/>
    <lineage>
        <taxon>Eukaryota</taxon>
        <taxon>Fungi</taxon>
        <taxon>Dikarya</taxon>
        <taxon>Ascomycota</taxon>
        <taxon>Pezizomycotina</taxon>
        <taxon>Eurotiomycetes</taxon>
        <taxon>Eurotiomycetidae</taxon>
        <taxon>Eurotiales</taxon>
        <taxon>Aspergillaceae</taxon>
        <taxon>Aspergillus</taxon>
        <taxon>Aspergillus subgen. Circumdati</taxon>
    </lineage>
</organism>
<dbReference type="EMBL" id="ML732193">
    <property type="protein sequence ID" value="KAB8075487.1"/>
    <property type="molecule type" value="Genomic_DNA"/>
</dbReference>
<dbReference type="InterPro" id="IPR002227">
    <property type="entry name" value="Tyrosinase_Cu-bd"/>
</dbReference>
<dbReference type="Proteomes" id="UP000326565">
    <property type="component" value="Unassembled WGS sequence"/>
</dbReference>
<dbReference type="OrthoDB" id="6132182at2759"/>
<dbReference type="PRINTS" id="PR00092">
    <property type="entry name" value="TYROSINASE"/>
</dbReference>
<evidence type="ECO:0000313" key="5">
    <source>
        <dbReference type="EMBL" id="KAB8075487.1"/>
    </source>
</evidence>
<evidence type="ECO:0000256" key="3">
    <source>
        <dbReference type="SAM" id="SignalP"/>
    </source>
</evidence>
<dbReference type="GO" id="GO:0016491">
    <property type="term" value="F:oxidoreductase activity"/>
    <property type="evidence" value="ECO:0007669"/>
    <property type="project" value="InterPro"/>
</dbReference>
<evidence type="ECO:0000256" key="1">
    <source>
        <dbReference type="ARBA" id="ARBA00022723"/>
    </source>
</evidence>
<evidence type="ECO:0000259" key="4">
    <source>
        <dbReference type="PROSITE" id="PS00498"/>
    </source>
</evidence>
<protein>
    <recommendedName>
        <fullName evidence="4">Tyrosinase copper-binding domain-containing protein</fullName>
    </recommendedName>
</protein>
<reference evidence="5 6" key="1">
    <citation type="submission" date="2019-04" db="EMBL/GenBank/DDBJ databases">
        <title>Friends and foes A comparative genomics study of 23 Aspergillus species from section Flavi.</title>
        <authorList>
            <consortium name="DOE Joint Genome Institute"/>
            <person name="Kjaerbolling I."/>
            <person name="Vesth T."/>
            <person name="Frisvad J.C."/>
            <person name="Nybo J.L."/>
            <person name="Theobald S."/>
            <person name="Kildgaard S."/>
            <person name="Isbrandt T."/>
            <person name="Kuo A."/>
            <person name="Sato A."/>
            <person name="Lyhne E.K."/>
            <person name="Kogle M.E."/>
            <person name="Wiebenga A."/>
            <person name="Kun R.S."/>
            <person name="Lubbers R.J."/>
            <person name="Makela M.R."/>
            <person name="Barry K."/>
            <person name="Chovatia M."/>
            <person name="Clum A."/>
            <person name="Daum C."/>
            <person name="Haridas S."/>
            <person name="He G."/>
            <person name="LaButti K."/>
            <person name="Lipzen A."/>
            <person name="Mondo S."/>
            <person name="Riley R."/>
            <person name="Salamov A."/>
            <person name="Simmons B.A."/>
            <person name="Magnuson J.K."/>
            <person name="Henrissat B."/>
            <person name="Mortensen U.H."/>
            <person name="Larsen T.O."/>
            <person name="Devries R.P."/>
            <person name="Grigoriev I.V."/>
            <person name="Machida M."/>
            <person name="Baker S.E."/>
            <person name="Andersen M.R."/>
        </authorList>
    </citation>
    <scope>NUCLEOTIDE SEQUENCE [LARGE SCALE GENOMIC DNA]</scope>
    <source>
        <strain evidence="5 6">CBS 151.66</strain>
    </source>
</reference>
<dbReference type="AlphaFoldDB" id="A0A5N5X5Y0"/>
<feature type="signal peptide" evidence="3">
    <location>
        <begin position="1"/>
        <end position="20"/>
    </location>
</feature>
<dbReference type="InterPro" id="IPR008922">
    <property type="entry name" value="Di-copper_centre_dom_sf"/>
</dbReference>
<keyword evidence="2" id="KW-0186">Copper</keyword>